<dbReference type="Proteomes" id="UP001165121">
    <property type="component" value="Unassembled WGS sequence"/>
</dbReference>
<gene>
    <name evidence="2" type="ORF">Pfra01_002085300</name>
</gene>
<dbReference type="AlphaFoldDB" id="A0A9W7D0Z9"/>
<name>A0A9W7D0Z9_9STRA</name>
<organism evidence="2 3">
    <name type="scientific">Phytophthora fragariaefolia</name>
    <dbReference type="NCBI Taxonomy" id="1490495"/>
    <lineage>
        <taxon>Eukaryota</taxon>
        <taxon>Sar</taxon>
        <taxon>Stramenopiles</taxon>
        <taxon>Oomycota</taxon>
        <taxon>Peronosporomycetes</taxon>
        <taxon>Peronosporales</taxon>
        <taxon>Peronosporaceae</taxon>
        <taxon>Phytophthora</taxon>
    </lineage>
</organism>
<keyword evidence="3" id="KW-1185">Reference proteome</keyword>
<feature type="region of interest" description="Disordered" evidence="1">
    <location>
        <begin position="48"/>
        <end position="86"/>
    </location>
</feature>
<proteinExistence type="predicted"/>
<evidence type="ECO:0000256" key="1">
    <source>
        <dbReference type="SAM" id="MobiDB-lite"/>
    </source>
</evidence>
<reference evidence="2" key="1">
    <citation type="submission" date="2023-04" db="EMBL/GenBank/DDBJ databases">
        <title>Phytophthora fragariaefolia NBRC 109709.</title>
        <authorList>
            <person name="Ichikawa N."/>
            <person name="Sato H."/>
            <person name="Tonouchi N."/>
        </authorList>
    </citation>
    <scope>NUCLEOTIDE SEQUENCE</scope>
    <source>
        <strain evidence="2">NBRC 109709</strain>
    </source>
</reference>
<comment type="caution">
    <text evidence="2">The sequence shown here is derived from an EMBL/GenBank/DDBJ whole genome shotgun (WGS) entry which is preliminary data.</text>
</comment>
<dbReference type="EMBL" id="BSXT01002917">
    <property type="protein sequence ID" value="GMF51529.1"/>
    <property type="molecule type" value="Genomic_DNA"/>
</dbReference>
<evidence type="ECO:0000313" key="3">
    <source>
        <dbReference type="Proteomes" id="UP001165121"/>
    </source>
</evidence>
<protein>
    <submittedName>
        <fullName evidence="2">Unnamed protein product</fullName>
    </submittedName>
</protein>
<accession>A0A9W7D0Z9</accession>
<sequence>MGRVLELLFALNNSAHASAGLEPLFVNHARDPRTPALLAVDDPMAARVSTLGGGGEGGAPFVRDKSDSHSSNDEEASVRDGAKSKSQHNTVIAWAANALITPTAPAKRSVSFPATLTPATGDGSTVANYVT</sequence>
<feature type="compositionally biased region" description="Basic and acidic residues" evidence="1">
    <location>
        <begin position="62"/>
        <end position="83"/>
    </location>
</feature>
<evidence type="ECO:0000313" key="2">
    <source>
        <dbReference type="EMBL" id="GMF51529.1"/>
    </source>
</evidence>